<proteinExistence type="predicted"/>
<dbReference type="AlphaFoldDB" id="A0A016US12"/>
<comment type="caution">
    <text evidence="2">The sequence shown here is derived from an EMBL/GenBank/DDBJ whole genome shotgun (WGS) entry which is preliminary data.</text>
</comment>
<keyword evidence="1" id="KW-1133">Transmembrane helix</keyword>
<feature type="transmembrane region" description="Helical" evidence="1">
    <location>
        <begin position="34"/>
        <end position="53"/>
    </location>
</feature>
<gene>
    <name evidence="2" type="primary">Acey_s0028.g1736</name>
    <name evidence="2" type="ORF">Y032_0028g1736</name>
</gene>
<name>A0A016US12_9BILA</name>
<dbReference type="EMBL" id="JARK01001364">
    <property type="protein sequence ID" value="EYC18214.1"/>
    <property type="molecule type" value="Genomic_DNA"/>
</dbReference>
<protein>
    <submittedName>
        <fullName evidence="2">Uncharacterized protein</fullName>
    </submittedName>
</protein>
<dbReference type="Proteomes" id="UP000024635">
    <property type="component" value="Unassembled WGS sequence"/>
</dbReference>
<sequence length="109" mass="12120">MVPKGFGNRTLALYTNHTIQKQHSLLHGTIPDTWMIGGIAMIIVLLVLLIVIFRCAVHYIPRLFGYETASRLEGPGHSLGMYSLDLQTQGKHQGYANVGYIHRESVTTA</sequence>
<dbReference type="OrthoDB" id="5799656at2759"/>
<evidence type="ECO:0000313" key="3">
    <source>
        <dbReference type="Proteomes" id="UP000024635"/>
    </source>
</evidence>
<keyword evidence="1" id="KW-0472">Membrane</keyword>
<evidence type="ECO:0000256" key="1">
    <source>
        <dbReference type="SAM" id="Phobius"/>
    </source>
</evidence>
<keyword evidence="1" id="KW-0812">Transmembrane</keyword>
<accession>A0A016US12</accession>
<keyword evidence="3" id="KW-1185">Reference proteome</keyword>
<evidence type="ECO:0000313" key="2">
    <source>
        <dbReference type="EMBL" id="EYC18214.1"/>
    </source>
</evidence>
<organism evidence="2 3">
    <name type="scientific">Ancylostoma ceylanicum</name>
    <dbReference type="NCBI Taxonomy" id="53326"/>
    <lineage>
        <taxon>Eukaryota</taxon>
        <taxon>Metazoa</taxon>
        <taxon>Ecdysozoa</taxon>
        <taxon>Nematoda</taxon>
        <taxon>Chromadorea</taxon>
        <taxon>Rhabditida</taxon>
        <taxon>Rhabditina</taxon>
        <taxon>Rhabditomorpha</taxon>
        <taxon>Strongyloidea</taxon>
        <taxon>Ancylostomatidae</taxon>
        <taxon>Ancylostomatinae</taxon>
        <taxon>Ancylostoma</taxon>
    </lineage>
</organism>
<reference evidence="3" key="1">
    <citation type="journal article" date="2015" name="Nat. Genet.">
        <title>The genome and transcriptome of the zoonotic hookworm Ancylostoma ceylanicum identify infection-specific gene families.</title>
        <authorList>
            <person name="Schwarz E.M."/>
            <person name="Hu Y."/>
            <person name="Antoshechkin I."/>
            <person name="Miller M.M."/>
            <person name="Sternberg P.W."/>
            <person name="Aroian R.V."/>
        </authorList>
    </citation>
    <scope>NUCLEOTIDE SEQUENCE</scope>
    <source>
        <strain evidence="3">HY135</strain>
    </source>
</reference>